<reference evidence="1" key="2">
    <citation type="submission" date="2020-11" db="EMBL/GenBank/DDBJ databases">
        <authorList>
            <person name="McCartney M.A."/>
            <person name="Auch B."/>
            <person name="Kono T."/>
            <person name="Mallez S."/>
            <person name="Becker A."/>
            <person name="Gohl D.M."/>
            <person name="Silverstein K.A.T."/>
            <person name="Koren S."/>
            <person name="Bechman K.B."/>
            <person name="Herman A."/>
            <person name="Abrahante J.E."/>
            <person name="Garbe J."/>
        </authorList>
    </citation>
    <scope>NUCLEOTIDE SEQUENCE</scope>
    <source>
        <strain evidence="1">Duluth1</strain>
        <tissue evidence="1">Whole animal</tissue>
    </source>
</reference>
<protein>
    <submittedName>
        <fullName evidence="1">Uncharacterized protein</fullName>
    </submittedName>
</protein>
<comment type="caution">
    <text evidence="1">The sequence shown here is derived from an EMBL/GenBank/DDBJ whole genome shotgun (WGS) entry which is preliminary data.</text>
</comment>
<dbReference type="Proteomes" id="UP000828390">
    <property type="component" value="Unassembled WGS sequence"/>
</dbReference>
<dbReference type="AlphaFoldDB" id="A0A9D4EPD6"/>
<proteinExistence type="predicted"/>
<keyword evidence="2" id="KW-1185">Reference proteome</keyword>
<dbReference type="EMBL" id="JAIWYP010000008">
    <property type="protein sequence ID" value="KAH3781592.1"/>
    <property type="molecule type" value="Genomic_DNA"/>
</dbReference>
<sequence>MGKFQLQVAKMGQTCSSVLETGADRGSYGWNNQHIDRFTPLPVKIRMMVAVSKCRFRSFLSPITAI</sequence>
<reference evidence="1" key="1">
    <citation type="journal article" date="2019" name="bioRxiv">
        <title>The Genome of the Zebra Mussel, Dreissena polymorpha: A Resource for Invasive Species Research.</title>
        <authorList>
            <person name="McCartney M.A."/>
            <person name="Auch B."/>
            <person name="Kono T."/>
            <person name="Mallez S."/>
            <person name="Zhang Y."/>
            <person name="Obille A."/>
            <person name="Becker A."/>
            <person name="Abrahante J.E."/>
            <person name="Garbe J."/>
            <person name="Badalamenti J.P."/>
            <person name="Herman A."/>
            <person name="Mangelson H."/>
            <person name="Liachko I."/>
            <person name="Sullivan S."/>
            <person name="Sone E.D."/>
            <person name="Koren S."/>
            <person name="Silverstein K.A.T."/>
            <person name="Beckman K.B."/>
            <person name="Gohl D.M."/>
        </authorList>
    </citation>
    <scope>NUCLEOTIDE SEQUENCE</scope>
    <source>
        <strain evidence="1">Duluth1</strain>
        <tissue evidence="1">Whole animal</tissue>
    </source>
</reference>
<gene>
    <name evidence="1" type="ORF">DPMN_159491</name>
</gene>
<evidence type="ECO:0000313" key="1">
    <source>
        <dbReference type="EMBL" id="KAH3781592.1"/>
    </source>
</evidence>
<name>A0A9D4EPD6_DREPO</name>
<evidence type="ECO:0000313" key="2">
    <source>
        <dbReference type="Proteomes" id="UP000828390"/>
    </source>
</evidence>
<accession>A0A9D4EPD6</accession>
<organism evidence="1 2">
    <name type="scientific">Dreissena polymorpha</name>
    <name type="common">Zebra mussel</name>
    <name type="synonym">Mytilus polymorpha</name>
    <dbReference type="NCBI Taxonomy" id="45954"/>
    <lineage>
        <taxon>Eukaryota</taxon>
        <taxon>Metazoa</taxon>
        <taxon>Spiralia</taxon>
        <taxon>Lophotrochozoa</taxon>
        <taxon>Mollusca</taxon>
        <taxon>Bivalvia</taxon>
        <taxon>Autobranchia</taxon>
        <taxon>Heteroconchia</taxon>
        <taxon>Euheterodonta</taxon>
        <taxon>Imparidentia</taxon>
        <taxon>Neoheterodontei</taxon>
        <taxon>Myida</taxon>
        <taxon>Dreissenoidea</taxon>
        <taxon>Dreissenidae</taxon>
        <taxon>Dreissena</taxon>
    </lineage>
</organism>